<evidence type="ECO:0000313" key="3">
    <source>
        <dbReference type="Proteomes" id="UP000284842"/>
    </source>
</evidence>
<accession>A0A409WD68</accession>
<feature type="region of interest" description="Disordered" evidence="1">
    <location>
        <begin position="30"/>
        <end position="495"/>
    </location>
</feature>
<feature type="compositionally biased region" description="Basic and acidic residues" evidence="1">
    <location>
        <begin position="265"/>
        <end position="280"/>
    </location>
</feature>
<dbReference type="PANTHER" id="PTHR28122:SF1">
    <property type="entry name" value="E3 UBIQUITIN-PROTEIN LIGASE SUBSTRATE RECEPTOR MMS22"/>
    <property type="match status" value="1"/>
</dbReference>
<dbReference type="InParanoid" id="A0A409WD68"/>
<organism evidence="2 3">
    <name type="scientific">Panaeolus cyanescens</name>
    <dbReference type="NCBI Taxonomy" id="181874"/>
    <lineage>
        <taxon>Eukaryota</taxon>
        <taxon>Fungi</taxon>
        <taxon>Dikarya</taxon>
        <taxon>Basidiomycota</taxon>
        <taxon>Agaricomycotina</taxon>
        <taxon>Agaricomycetes</taxon>
        <taxon>Agaricomycetidae</taxon>
        <taxon>Agaricales</taxon>
        <taxon>Agaricineae</taxon>
        <taxon>Galeropsidaceae</taxon>
        <taxon>Panaeolus</taxon>
    </lineage>
</organism>
<sequence>MDDDYVETSDVEELMAEQLDCRARRLNLAPVSDENPPRKRIKLFHNPSPSPPIPATSPNFNVTEGSQAHSIGTQDATIGSPMLTELPENSQDPLLLCSPSPRTQKVLPITPSAGHREKPLSNLENVIKSTTPLNSPPSNFYDMTPTLRFSFSRLPTSPLVQPSSQHLFSPGLPASSPSHLSFPSSPLTRESAQLPDPFSPPSPFSQPPSLSPSSPATLAPVSSTPAPASPLPSVSLPRRLPEPDPPEIPPELMAEQRYSFRKRAKEQEKPFTAEKRRYEMQLRNIPDAIVSNKSIRRHRFPGDRHAASDEDESQEVQYEEEPEQDPDEERFWREQERRQKKTASITAEQPAVEYYGILKEDISSQEEDEVTKDARRLARAERKKKAKEKPAKSKSTHKSRPQKYPLPEPTAEGFPADYFDQYELGDDDQNDQGREDPAPDFNDFGMIVDPPNVPSSPSVREELEIVDDTNNNDVVSISSHSGSEGEMDVDPEEPAIEGAKMKILKRMYPTMMIKTLIKATGSINGKHSRQKSVEAEPSNDPLLPGQSRIRRAENPKDIRDIKGDSESSEDEPPSKQDVIDLSDSDSTSDGDLSNSPRRRLHKGKQTKIVHHFHDTSESDNVSDEALEMYLAPVRNNNSFGGRESSPVLREMSLIDYMLSKPARIGGKSKSKGRTGHSSGNKKERSFRLDVTTGGARRYGKEKQTRLSFDNPGSSKGSYRPKDLQPKARSRERNASGYHADEDEVGQHEDVVHHTNKLDWKARYKRRKQKEKNAGVYCFGNGNGQVQSGRGRAAFITVDLEDEAFRQALIPRSTPTAVVHERHPLAWPRLVTLDPELQDAPARTAGARPASTEDVPDPPPPPKRRSKPVHVPSDYRFPLIPAVKSFGKSSYTGSGYLHSLLLTLSGTPPQLTLINHTFLQFDLVPSMSIYDFCALIPKIFESYIEFSTDLPSPDTKDLCASWQAFGHLVHEYCTSFMGTGDPTTYNDLCDTIKPELARVVEHFKSVTPASLDLPVLQLYWFSLELSLRLSAHNGLLPSVSSGVSQELVSCLMRLLFQFGFKDIARGLRKEREWEGASASYRAAEIWVWLIHVLDPRRVTTASPKQHPFWEPLKEQINVFASATGMQASEDFWTVIFTLCFLSQMNDYGMATSQPRLPACWELAVAALKRVQLDALPNNPRITDQTRQRHDHYIGILLSRCHLLRDRWQWKGAPYELLNVLSSIFKSRLYANLLDKHSDYPKFFREQSWEQFTRYDDEDTAFGHFLVLIGHAVQDSINPTTGKPSLNLKKLTSMFLPVSPLSFTKTNPAGARGMGMFYNRISGAAVAAHLDPTDADSRVAQARKYLSFADGDTDIRVDMVRGLMMWGSMMVSDRASLNGIIAWATEIAEILAEELKEVKAENEADSEELKAKRRYLVVTTMGLVVALRQIGKAHLAISAYPDPRLIGCMKSLLNLWFWKADTLDGLQSTANEFLRFNNIFFDARIAALPPPERPVKPVQRQADEPESQDYIVDDLDLDWDAAELPDALKDANTTSEVPAWVEKENELRTVLSDTKYKWKLVKFVTAAFIREVPMSEFEKQAANYDAWMKSIVSVGVVEGDPERWDKYHSWFSSPVNNAKDKAWAKRMILGFYYYILRLEPKSYLISDLKRKMILDFLNCLISFRFDMESRYTALLLSIDGLQHPLFRHMDCLPDPTESNGDYNFQDGFKELRLPILRVIFQNAAQLVKLPKDDPASVLEGVTCIDYLKETFSTIRTRHATLSKLADTDTEMMQQKHEYEVFCADVFDACFEHLELRNHQQILFWVNWRRNNLSAVVRPQCHD</sequence>
<dbReference type="GO" id="GO:0031297">
    <property type="term" value="P:replication fork processing"/>
    <property type="evidence" value="ECO:0007669"/>
    <property type="project" value="InterPro"/>
</dbReference>
<feature type="compositionally biased region" description="Polar residues" evidence="1">
    <location>
        <begin position="705"/>
        <end position="716"/>
    </location>
</feature>
<dbReference type="Proteomes" id="UP000284842">
    <property type="component" value="Unassembled WGS sequence"/>
</dbReference>
<feature type="compositionally biased region" description="Basic and acidic residues" evidence="1">
    <location>
        <begin position="550"/>
        <end position="565"/>
    </location>
</feature>
<dbReference type="GO" id="GO:0005634">
    <property type="term" value="C:nucleus"/>
    <property type="evidence" value="ECO:0007669"/>
    <property type="project" value="InterPro"/>
</dbReference>
<feature type="compositionally biased region" description="Acidic residues" evidence="1">
    <location>
        <begin position="309"/>
        <end position="328"/>
    </location>
</feature>
<feature type="compositionally biased region" description="Acidic residues" evidence="1">
    <location>
        <begin position="485"/>
        <end position="495"/>
    </location>
</feature>
<dbReference type="STRING" id="181874.A0A409WD68"/>
<feature type="compositionally biased region" description="Polar residues" evidence="1">
    <location>
        <begin position="59"/>
        <end position="77"/>
    </location>
</feature>
<dbReference type="Pfam" id="PF09462">
    <property type="entry name" value="Mus7"/>
    <property type="match status" value="1"/>
</dbReference>
<evidence type="ECO:0000256" key="1">
    <source>
        <dbReference type="SAM" id="MobiDB-lite"/>
    </source>
</evidence>
<dbReference type="GO" id="GO:0035361">
    <property type="term" value="C:Cul8-RING ubiquitin ligase complex"/>
    <property type="evidence" value="ECO:0007669"/>
    <property type="project" value="TreeGrafter"/>
</dbReference>
<dbReference type="PANTHER" id="PTHR28122">
    <property type="entry name" value="E3 UBIQUITIN-PROTEIN LIGASE SUBSTRATE RECEPTOR MMS22"/>
    <property type="match status" value="1"/>
</dbReference>
<name>A0A409WD68_9AGAR</name>
<keyword evidence="3" id="KW-1185">Reference proteome</keyword>
<feature type="compositionally biased region" description="Low complexity" evidence="1">
    <location>
        <begin position="211"/>
        <end position="238"/>
    </location>
</feature>
<feature type="compositionally biased region" description="Basic residues" evidence="1">
    <location>
        <begin position="381"/>
        <end position="401"/>
    </location>
</feature>
<dbReference type="InterPro" id="IPR019021">
    <property type="entry name" value="Mms22"/>
</dbReference>
<feature type="region of interest" description="Disordered" evidence="1">
    <location>
        <begin position="841"/>
        <end position="870"/>
    </location>
</feature>
<dbReference type="OrthoDB" id="2386201at2759"/>
<protein>
    <submittedName>
        <fullName evidence="2">Uncharacterized protein</fullName>
    </submittedName>
</protein>
<feature type="region of interest" description="Disordered" evidence="1">
    <location>
        <begin position="522"/>
        <end position="621"/>
    </location>
</feature>
<feature type="compositionally biased region" description="Basic and acidic residues" evidence="1">
    <location>
        <begin position="371"/>
        <end position="380"/>
    </location>
</feature>
<feature type="region of interest" description="Disordered" evidence="1">
    <location>
        <begin position="663"/>
        <end position="749"/>
    </location>
</feature>
<feature type="compositionally biased region" description="Polar residues" evidence="1">
    <location>
        <begin position="122"/>
        <end position="138"/>
    </location>
</feature>
<feature type="compositionally biased region" description="Basic residues" evidence="1">
    <location>
        <begin position="596"/>
        <end position="610"/>
    </location>
</feature>
<evidence type="ECO:0000313" key="2">
    <source>
        <dbReference type="EMBL" id="PPQ76431.1"/>
    </source>
</evidence>
<reference evidence="2 3" key="1">
    <citation type="journal article" date="2018" name="Evol. Lett.">
        <title>Horizontal gene cluster transfer increased hallucinogenic mushroom diversity.</title>
        <authorList>
            <person name="Reynolds H.T."/>
            <person name="Vijayakumar V."/>
            <person name="Gluck-Thaler E."/>
            <person name="Korotkin H.B."/>
            <person name="Matheny P.B."/>
            <person name="Slot J.C."/>
        </authorList>
    </citation>
    <scope>NUCLEOTIDE SEQUENCE [LARGE SCALE GENOMIC DNA]</scope>
    <source>
        <strain evidence="2 3">2629</strain>
    </source>
</reference>
<dbReference type="GO" id="GO:0000724">
    <property type="term" value="P:double-strand break repair via homologous recombination"/>
    <property type="evidence" value="ECO:0007669"/>
    <property type="project" value="TreeGrafter"/>
</dbReference>
<feature type="compositionally biased region" description="Basic and acidic residues" evidence="1">
    <location>
        <begin position="719"/>
        <end position="733"/>
    </location>
</feature>
<feature type="compositionally biased region" description="Pro residues" evidence="1">
    <location>
        <begin position="197"/>
        <end position="210"/>
    </location>
</feature>
<proteinExistence type="predicted"/>
<comment type="caution">
    <text evidence="2">The sequence shown here is derived from an EMBL/GenBank/DDBJ whole genome shotgun (WGS) entry which is preliminary data.</text>
</comment>
<feature type="compositionally biased region" description="Polar residues" evidence="1">
    <location>
        <begin position="468"/>
        <end position="482"/>
    </location>
</feature>
<feature type="compositionally biased region" description="Low complexity" evidence="1">
    <location>
        <begin position="172"/>
        <end position="196"/>
    </location>
</feature>
<gene>
    <name evidence="2" type="ORF">CVT24_013325</name>
</gene>
<dbReference type="EMBL" id="NHTK01005573">
    <property type="protein sequence ID" value="PPQ76431.1"/>
    <property type="molecule type" value="Genomic_DNA"/>
</dbReference>
<feature type="compositionally biased region" description="Polar residues" evidence="1">
    <location>
        <begin position="147"/>
        <end position="167"/>
    </location>
</feature>